<protein>
    <submittedName>
        <fullName evidence="2">Transposase</fullName>
    </submittedName>
</protein>
<dbReference type="InterPro" id="IPR036388">
    <property type="entry name" value="WH-like_DNA-bd_sf"/>
</dbReference>
<dbReference type="SUPFAM" id="SSF48295">
    <property type="entry name" value="TrpR-like"/>
    <property type="match status" value="1"/>
</dbReference>
<evidence type="ECO:0000313" key="3">
    <source>
        <dbReference type="Proteomes" id="UP000557872"/>
    </source>
</evidence>
<dbReference type="EMBL" id="JACBAZ010000015">
    <property type="protein sequence ID" value="NWK57569.1"/>
    <property type="molecule type" value="Genomic_DNA"/>
</dbReference>
<accession>A0A851GK94</accession>
<comment type="caution">
    <text evidence="2">The sequence shown here is derived from an EMBL/GenBank/DDBJ whole genome shotgun (WGS) entry which is preliminary data.</text>
</comment>
<proteinExistence type="predicted"/>
<dbReference type="Proteomes" id="UP000557872">
    <property type="component" value="Unassembled WGS sequence"/>
</dbReference>
<dbReference type="GO" id="GO:0006313">
    <property type="term" value="P:DNA transposition"/>
    <property type="evidence" value="ECO:0007669"/>
    <property type="project" value="InterPro"/>
</dbReference>
<dbReference type="Pfam" id="PF01527">
    <property type="entry name" value="HTH_Tnp_1"/>
    <property type="match status" value="1"/>
</dbReference>
<dbReference type="GO" id="GO:0043565">
    <property type="term" value="F:sequence-specific DNA binding"/>
    <property type="evidence" value="ECO:0007669"/>
    <property type="project" value="InterPro"/>
</dbReference>
<keyword evidence="3" id="KW-1185">Reference proteome</keyword>
<gene>
    <name evidence="2" type="ORF">HW115_18265</name>
</gene>
<organism evidence="2 3">
    <name type="scientific">Oceaniferula marina</name>
    <dbReference type="NCBI Taxonomy" id="2748318"/>
    <lineage>
        <taxon>Bacteria</taxon>
        <taxon>Pseudomonadati</taxon>
        <taxon>Verrucomicrobiota</taxon>
        <taxon>Verrucomicrobiia</taxon>
        <taxon>Verrucomicrobiales</taxon>
        <taxon>Verrucomicrobiaceae</taxon>
        <taxon>Oceaniferula</taxon>
    </lineage>
</organism>
<dbReference type="InterPro" id="IPR002514">
    <property type="entry name" value="Transposase_8"/>
</dbReference>
<keyword evidence="1" id="KW-0175">Coiled coil</keyword>
<dbReference type="InterPro" id="IPR010921">
    <property type="entry name" value="Trp_repressor/repl_initiator"/>
</dbReference>
<dbReference type="AlphaFoldDB" id="A0A851GK94"/>
<evidence type="ECO:0000313" key="2">
    <source>
        <dbReference type="EMBL" id="NWK57569.1"/>
    </source>
</evidence>
<dbReference type="GO" id="GO:0004803">
    <property type="term" value="F:transposase activity"/>
    <property type="evidence" value="ECO:0007669"/>
    <property type="project" value="InterPro"/>
</dbReference>
<evidence type="ECO:0000256" key="1">
    <source>
        <dbReference type="SAM" id="Coils"/>
    </source>
</evidence>
<feature type="coiled-coil region" evidence="1">
    <location>
        <begin position="45"/>
        <end position="93"/>
    </location>
</feature>
<name>A0A851GK94_9BACT</name>
<reference evidence="2 3" key="1">
    <citation type="submission" date="2020-07" db="EMBL/GenBank/DDBJ databases">
        <title>Roseicoccus Jingziensis gen. nov., sp. nov., isolated from coastal seawater.</title>
        <authorList>
            <person name="Feng X."/>
        </authorList>
    </citation>
    <scope>NUCLEOTIDE SEQUENCE [LARGE SCALE GENOMIC DNA]</scope>
    <source>
        <strain evidence="2 3">N1E253</strain>
    </source>
</reference>
<dbReference type="Gene3D" id="1.10.10.10">
    <property type="entry name" value="Winged helix-like DNA-binding domain superfamily/Winged helix DNA-binding domain"/>
    <property type="match status" value="1"/>
</dbReference>
<sequence>MKRKRRHLTAEFKARVAKEALKEEKSIQEIAQENDIAPTQVSAWKKELEDRMSELFERKNAADKQLRHHEKRSGQLERKIGQLVIEKEFLEKKCRQLGIDLNERP</sequence>